<dbReference type="AlphaFoldDB" id="G0HSU1"/>
<reference evidence="2 3" key="1">
    <citation type="journal article" date="2011" name="J. Bacteriol.">
        <title>Complete genome sequence of Haloarcula hispanica, a model haloarchaeon for studying genetics, metabolism, and virus-host interaction.</title>
        <authorList>
            <person name="Liu H."/>
            <person name="Wu Z."/>
            <person name="Li M."/>
            <person name="Zhang F."/>
            <person name="Zheng H."/>
            <person name="Han J."/>
            <person name="Liu J."/>
            <person name="Zhou J."/>
            <person name="Wang S."/>
            <person name="Xiang H."/>
        </authorList>
    </citation>
    <scope>NUCLEOTIDE SEQUENCE [LARGE SCALE GENOMIC DNA]</scope>
    <source>
        <strain evidence="3">ATCC 33960 / DSM 4426 / JCM 8911 / NBRC 102182 / NCIMB 2187 / VKM B-1755</strain>
    </source>
</reference>
<dbReference type="HOGENOM" id="CLU_090389_10_4_2"/>
<proteinExistence type="predicted"/>
<gene>
    <name evidence="2" type="primary">trxA5</name>
    <name evidence="2" type="ordered locus">HAH_2890</name>
</gene>
<dbReference type="eggNOG" id="arCOG01972">
    <property type="taxonomic scope" value="Archaea"/>
</dbReference>
<sequence>MDTTTEDMDTTTEHGVRTVETRDELDDVLATADRVLAMVRTSGCTICKSMEPILDIAAKATDATVVVFNPKRDLDAVDAFDVRSVPTFLLFADGELIDRRADGFVPAEELIEFVESGSESDA</sequence>
<evidence type="ECO:0000313" key="3">
    <source>
        <dbReference type="Proteomes" id="UP000005629"/>
    </source>
</evidence>
<dbReference type="Pfam" id="PF00085">
    <property type="entry name" value="Thioredoxin"/>
    <property type="match status" value="1"/>
</dbReference>
<dbReference type="EMBL" id="CP002921">
    <property type="protein sequence ID" value="AEM58467.1"/>
    <property type="molecule type" value="Genomic_DNA"/>
</dbReference>
<dbReference type="InterPro" id="IPR036249">
    <property type="entry name" value="Thioredoxin-like_sf"/>
</dbReference>
<dbReference type="GO" id="GO:0005737">
    <property type="term" value="C:cytoplasm"/>
    <property type="evidence" value="ECO:0007669"/>
    <property type="project" value="TreeGrafter"/>
</dbReference>
<dbReference type="Proteomes" id="UP000005629">
    <property type="component" value="Chromosome I"/>
</dbReference>
<name>G0HSU1_HALHT</name>
<protein>
    <submittedName>
        <fullName evidence="2">Thioredoxin</fullName>
    </submittedName>
</protein>
<dbReference type="GO" id="GO:0015035">
    <property type="term" value="F:protein-disulfide reductase activity"/>
    <property type="evidence" value="ECO:0007669"/>
    <property type="project" value="TreeGrafter"/>
</dbReference>
<dbReference type="SUPFAM" id="SSF52833">
    <property type="entry name" value="Thioredoxin-like"/>
    <property type="match status" value="1"/>
</dbReference>
<accession>G0HSU1</accession>
<dbReference type="PROSITE" id="PS51352">
    <property type="entry name" value="THIOREDOXIN_2"/>
    <property type="match status" value="1"/>
</dbReference>
<dbReference type="PANTHER" id="PTHR45663:SF11">
    <property type="entry name" value="GEO12009P1"/>
    <property type="match status" value="1"/>
</dbReference>
<evidence type="ECO:0000313" key="2">
    <source>
        <dbReference type="EMBL" id="AEM58467.1"/>
    </source>
</evidence>
<evidence type="ECO:0000259" key="1">
    <source>
        <dbReference type="PROSITE" id="PS51352"/>
    </source>
</evidence>
<dbReference type="Gene3D" id="3.40.30.10">
    <property type="entry name" value="Glutaredoxin"/>
    <property type="match status" value="1"/>
</dbReference>
<dbReference type="KEGG" id="hhi:HAH_2890"/>
<dbReference type="PANTHER" id="PTHR45663">
    <property type="entry name" value="GEO12009P1"/>
    <property type="match status" value="1"/>
</dbReference>
<organism evidence="2 3">
    <name type="scientific">Haloarcula hispanica (strain ATCC 33960 / DSM 4426 / JCM 8911 / NBRC 102182 / NCIMB 2187 / VKM B-1755)</name>
    <dbReference type="NCBI Taxonomy" id="634497"/>
    <lineage>
        <taxon>Archaea</taxon>
        <taxon>Methanobacteriati</taxon>
        <taxon>Methanobacteriota</taxon>
        <taxon>Stenosarchaea group</taxon>
        <taxon>Halobacteria</taxon>
        <taxon>Halobacteriales</taxon>
        <taxon>Haloarculaceae</taxon>
        <taxon>Haloarcula</taxon>
    </lineage>
</organism>
<dbReference type="CDD" id="cd02947">
    <property type="entry name" value="TRX_family"/>
    <property type="match status" value="1"/>
</dbReference>
<feature type="domain" description="Thioredoxin" evidence="1">
    <location>
        <begin position="1"/>
        <end position="119"/>
    </location>
</feature>
<dbReference type="InterPro" id="IPR013766">
    <property type="entry name" value="Thioredoxin_domain"/>
</dbReference>
<dbReference type="STRING" id="634497.HAH_2890"/>